<dbReference type="Gene3D" id="1.10.10.60">
    <property type="entry name" value="Homeodomain-like"/>
    <property type="match status" value="1"/>
</dbReference>
<dbReference type="PROSITE" id="PS50090">
    <property type="entry name" value="MYB_LIKE"/>
    <property type="match status" value="1"/>
</dbReference>
<evidence type="ECO:0000313" key="4">
    <source>
        <dbReference type="EMBL" id="GES92055.1"/>
    </source>
</evidence>
<dbReference type="InterPro" id="IPR001005">
    <property type="entry name" value="SANT/Myb"/>
</dbReference>
<evidence type="ECO:0000256" key="1">
    <source>
        <dbReference type="SAM" id="Coils"/>
    </source>
</evidence>
<evidence type="ECO:0000256" key="2">
    <source>
        <dbReference type="SAM" id="MobiDB-lite"/>
    </source>
</evidence>
<evidence type="ECO:0000259" key="3">
    <source>
        <dbReference type="PROSITE" id="PS50090"/>
    </source>
</evidence>
<gene>
    <name evidence="4" type="ORF">RCL2_001885800</name>
</gene>
<feature type="coiled-coil region" evidence="1">
    <location>
        <begin position="233"/>
        <end position="260"/>
    </location>
</feature>
<name>A0A8H3LUD0_9GLOM</name>
<feature type="compositionally biased region" description="Low complexity" evidence="2">
    <location>
        <begin position="1"/>
        <end position="20"/>
    </location>
</feature>
<feature type="domain" description="Myb-like" evidence="3">
    <location>
        <begin position="38"/>
        <end position="106"/>
    </location>
</feature>
<dbReference type="Proteomes" id="UP000615446">
    <property type="component" value="Unassembled WGS sequence"/>
</dbReference>
<feature type="compositionally biased region" description="Low complexity" evidence="2">
    <location>
        <begin position="29"/>
        <end position="39"/>
    </location>
</feature>
<proteinExistence type="predicted"/>
<reference evidence="4" key="1">
    <citation type="submission" date="2019-10" db="EMBL/GenBank/DDBJ databases">
        <title>Conservation and host-specific expression of non-tandemly repeated heterogenous ribosome RNA gene in arbuscular mycorrhizal fungi.</title>
        <authorList>
            <person name="Maeda T."/>
            <person name="Kobayashi Y."/>
            <person name="Nakagawa T."/>
            <person name="Ezawa T."/>
            <person name="Yamaguchi K."/>
            <person name="Bino T."/>
            <person name="Nishimoto Y."/>
            <person name="Shigenobu S."/>
            <person name="Kawaguchi M."/>
        </authorList>
    </citation>
    <scope>NUCLEOTIDE SEQUENCE</scope>
    <source>
        <strain evidence="4">HR1</strain>
    </source>
</reference>
<organism evidence="4 5">
    <name type="scientific">Rhizophagus clarus</name>
    <dbReference type="NCBI Taxonomy" id="94130"/>
    <lineage>
        <taxon>Eukaryota</taxon>
        <taxon>Fungi</taxon>
        <taxon>Fungi incertae sedis</taxon>
        <taxon>Mucoromycota</taxon>
        <taxon>Glomeromycotina</taxon>
        <taxon>Glomeromycetes</taxon>
        <taxon>Glomerales</taxon>
        <taxon>Glomeraceae</taxon>
        <taxon>Rhizophagus</taxon>
    </lineage>
</organism>
<keyword evidence="1" id="KW-0175">Coiled coil</keyword>
<dbReference type="EMBL" id="BLAL01000210">
    <property type="protein sequence ID" value="GES92055.1"/>
    <property type="molecule type" value="Genomic_DNA"/>
</dbReference>
<feature type="region of interest" description="Disordered" evidence="2">
    <location>
        <begin position="1"/>
        <end position="46"/>
    </location>
</feature>
<dbReference type="InterPro" id="IPR044822">
    <property type="entry name" value="Myb_DNA-bind_4"/>
</dbReference>
<protein>
    <recommendedName>
        <fullName evidence="3">Myb-like domain-containing protein</fullName>
    </recommendedName>
</protein>
<accession>A0A8H3LUD0</accession>
<comment type="caution">
    <text evidence="4">The sequence shown here is derived from an EMBL/GenBank/DDBJ whole genome shotgun (WGS) entry which is preliminary data.</text>
</comment>
<dbReference type="Pfam" id="PF13837">
    <property type="entry name" value="Myb_DNA-bind_4"/>
    <property type="match status" value="1"/>
</dbReference>
<sequence>MSSNNTNTTSSTSRDPSTSSQHRTDNAESLSNSTSPRSTSTDRVEWTDEQTAALIEQRRSQNYEYYYQIPGRSRKKFWRSVAENVNNTCGCNYTGQQCQTKFNGLVTNYHDQLLVIANDPKGVRSRPGVVFFDIINTRFWERPARSNNNSQNTVDNNDTIDNGSFLHVDVSGLFHINIPPFLKTVSTFPLLSYRNMSRRKPHKSQAAKAKLVHRFRTKILKKKRKGIYEIGYVEALEKRINQLEEKVKALEEEKVQLFFERNEAILNINQKDARIRTLEMDQELTRRIGLRKKRN</sequence>
<evidence type="ECO:0000313" key="5">
    <source>
        <dbReference type="Proteomes" id="UP000615446"/>
    </source>
</evidence>
<dbReference type="AlphaFoldDB" id="A0A8H3LUD0"/>
<dbReference type="OrthoDB" id="10646189at2759"/>